<gene>
    <name evidence="6" type="ORF">VMB_26100</name>
</gene>
<dbReference type="InterPro" id="IPR001647">
    <property type="entry name" value="HTH_TetR"/>
</dbReference>
<dbReference type="SUPFAM" id="SSF46689">
    <property type="entry name" value="Homeodomain-like"/>
    <property type="match status" value="1"/>
</dbReference>
<dbReference type="Gene3D" id="1.10.357.10">
    <property type="entry name" value="Tetracycline Repressor, domain 2"/>
    <property type="match status" value="1"/>
</dbReference>
<dbReference type="PANTHER" id="PTHR47506">
    <property type="entry name" value="TRANSCRIPTIONAL REGULATORY PROTEIN"/>
    <property type="match status" value="1"/>
</dbReference>
<evidence type="ECO:0000256" key="1">
    <source>
        <dbReference type="ARBA" id="ARBA00023015"/>
    </source>
</evidence>
<reference evidence="6 7" key="1">
    <citation type="journal article" date="2009" name="BMC Evol. Biol.">
        <title>Genomic taxonomy of Vibrios.</title>
        <authorList>
            <person name="Thompson C.C."/>
            <person name="Vicente A.C."/>
            <person name="Souza R.C."/>
            <person name="Vasconcelos A.T."/>
            <person name="Vesth T."/>
            <person name="Alves N.Jr."/>
            <person name="Ussery D.W."/>
            <person name="Iida T."/>
            <person name="Thompson F.L."/>
        </authorList>
    </citation>
    <scope>NUCLEOTIDE SEQUENCE [LARGE SCALE GENOMIC DNA]</scope>
    <source>
        <strain evidence="6 7">VM603</strain>
    </source>
</reference>
<evidence type="ECO:0000256" key="2">
    <source>
        <dbReference type="ARBA" id="ARBA00023125"/>
    </source>
</evidence>
<accession>D2YGG3</accession>
<dbReference type="Pfam" id="PF00440">
    <property type="entry name" value="TetR_N"/>
    <property type="match status" value="1"/>
</dbReference>
<dbReference type="AlphaFoldDB" id="D2YGG3"/>
<evidence type="ECO:0000259" key="5">
    <source>
        <dbReference type="PROSITE" id="PS50977"/>
    </source>
</evidence>
<evidence type="ECO:0000256" key="3">
    <source>
        <dbReference type="ARBA" id="ARBA00023163"/>
    </source>
</evidence>
<proteinExistence type="predicted"/>
<name>D2YGG3_VIBMI</name>
<dbReference type="InterPro" id="IPR036271">
    <property type="entry name" value="Tet_transcr_reg_TetR-rel_C_sf"/>
</dbReference>
<organism evidence="6 7">
    <name type="scientific">Vibrio mimicus VM603</name>
    <dbReference type="NCBI Taxonomy" id="671074"/>
    <lineage>
        <taxon>Bacteria</taxon>
        <taxon>Pseudomonadati</taxon>
        <taxon>Pseudomonadota</taxon>
        <taxon>Gammaproteobacteria</taxon>
        <taxon>Vibrionales</taxon>
        <taxon>Vibrionaceae</taxon>
        <taxon>Vibrio</taxon>
    </lineage>
</organism>
<comment type="caution">
    <text evidence="6">The sequence shown here is derived from an EMBL/GenBank/DDBJ whole genome shotgun (WGS) entry which is preliminary data.</text>
</comment>
<dbReference type="Proteomes" id="UP000004827">
    <property type="component" value="Unassembled WGS sequence"/>
</dbReference>
<feature type="domain" description="HTH tetR-type" evidence="5">
    <location>
        <begin position="30"/>
        <end position="90"/>
    </location>
</feature>
<dbReference type="InterPro" id="IPR009057">
    <property type="entry name" value="Homeodomain-like_sf"/>
</dbReference>
<dbReference type="PANTHER" id="PTHR47506:SF1">
    <property type="entry name" value="HTH-TYPE TRANSCRIPTIONAL REGULATOR YJDC"/>
    <property type="match status" value="1"/>
</dbReference>
<keyword evidence="3" id="KW-0804">Transcription</keyword>
<dbReference type="EMBL" id="ACYU01000126">
    <property type="protein sequence ID" value="EEW06158.1"/>
    <property type="molecule type" value="Genomic_DNA"/>
</dbReference>
<dbReference type="GO" id="GO:0003677">
    <property type="term" value="F:DNA binding"/>
    <property type="evidence" value="ECO:0007669"/>
    <property type="project" value="UniProtKB-UniRule"/>
</dbReference>
<dbReference type="SUPFAM" id="SSF48498">
    <property type="entry name" value="Tetracyclin repressor-like, C-terminal domain"/>
    <property type="match status" value="1"/>
</dbReference>
<evidence type="ECO:0000256" key="4">
    <source>
        <dbReference type="PROSITE-ProRule" id="PRU00335"/>
    </source>
</evidence>
<keyword evidence="2 4" id="KW-0238">DNA-binding</keyword>
<protein>
    <submittedName>
        <fullName evidence="6">Putative transcriptional regulator</fullName>
    </submittedName>
</protein>
<feature type="DNA-binding region" description="H-T-H motif" evidence="4">
    <location>
        <begin position="53"/>
        <end position="72"/>
    </location>
</feature>
<dbReference type="PROSITE" id="PS50977">
    <property type="entry name" value="HTH_TETR_2"/>
    <property type="match status" value="1"/>
</dbReference>
<sequence>MVDHFVYIQQCRQSGLLLSISLLKRRKQMNPKRQLLIDTALSLFYKNGINSIGINEILTISGIAKRTLYAHFPSKEALILAALQQRHEIFSSWLDSKLSGTQSDKEVIHQLFSALASWFENQEPTLGDFRGCFFINTSAEFSDLNSDILRFCHYHKEQIRELIAQHLKSSDNKLIDAICIMKEGAIVTAHLSGNGKEVTSKCLDVLNLFDV</sequence>
<keyword evidence="1" id="KW-0805">Transcription regulation</keyword>
<evidence type="ECO:0000313" key="7">
    <source>
        <dbReference type="Proteomes" id="UP000004827"/>
    </source>
</evidence>
<evidence type="ECO:0000313" key="6">
    <source>
        <dbReference type="EMBL" id="EEW06158.1"/>
    </source>
</evidence>
<dbReference type="PRINTS" id="PR00455">
    <property type="entry name" value="HTHTETR"/>
</dbReference>